<evidence type="ECO:0000256" key="3">
    <source>
        <dbReference type="ARBA" id="ARBA00022737"/>
    </source>
</evidence>
<dbReference type="InterPro" id="IPR051159">
    <property type="entry name" value="Hexapeptide_acetyltransf"/>
</dbReference>
<keyword evidence="2" id="KW-0808">Transferase</keyword>
<dbReference type="SUPFAM" id="SSF51161">
    <property type="entry name" value="Trimeric LpxA-like enzymes"/>
    <property type="match status" value="1"/>
</dbReference>
<organism evidence="5 6">
    <name type="scientific">Sessilibacter corallicola</name>
    <dbReference type="NCBI Taxonomy" id="2904075"/>
    <lineage>
        <taxon>Bacteria</taxon>
        <taxon>Pseudomonadati</taxon>
        <taxon>Pseudomonadota</taxon>
        <taxon>Gammaproteobacteria</taxon>
        <taxon>Cellvibrionales</taxon>
        <taxon>Cellvibrionaceae</taxon>
        <taxon>Sessilibacter</taxon>
    </lineage>
</organism>
<evidence type="ECO:0000256" key="1">
    <source>
        <dbReference type="ARBA" id="ARBA00007274"/>
    </source>
</evidence>
<name>A0ABQ0AAN2_9GAMM</name>
<dbReference type="CDD" id="cd04647">
    <property type="entry name" value="LbH_MAT_like"/>
    <property type="match status" value="1"/>
</dbReference>
<protein>
    <recommendedName>
        <fullName evidence="7">Acyltransferase</fullName>
    </recommendedName>
</protein>
<proteinExistence type="inferred from homology"/>
<accession>A0ABQ0AAN2</accession>
<dbReference type="Proteomes" id="UP001465153">
    <property type="component" value="Unassembled WGS sequence"/>
</dbReference>
<gene>
    <name evidence="5" type="ORF">NBRC116591_25260</name>
</gene>
<dbReference type="EMBL" id="BAABWN010000008">
    <property type="protein sequence ID" value="GAA6168715.1"/>
    <property type="molecule type" value="Genomic_DNA"/>
</dbReference>
<dbReference type="PANTHER" id="PTHR23416:SF23">
    <property type="entry name" value="ACETYLTRANSFERASE C18B11.09C-RELATED"/>
    <property type="match status" value="1"/>
</dbReference>
<comment type="caution">
    <text evidence="5">The sequence shown here is derived from an EMBL/GenBank/DDBJ whole genome shotgun (WGS) entry which is preliminary data.</text>
</comment>
<evidence type="ECO:0000256" key="4">
    <source>
        <dbReference type="ARBA" id="ARBA00023315"/>
    </source>
</evidence>
<dbReference type="InterPro" id="IPR001451">
    <property type="entry name" value="Hexapep"/>
</dbReference>
<evidence type="ECO:0000313" key="5">
    <source>
        <dbReference type="EMBL" id="GAA6168715.1"/>
    </source>
</evidence>
<dbReference type="PROSITE" id="PS00101">
    <property type="entry name" value="HEXAPEP_TRANSFERASES"/>
    <property type="match status" value="1"/>
</dbReference>
<dbReference type="RefSeq" id="WP_353303468.1">
    <property type="nucleotide sequence ID" value="NZ_BAABWN010000008.1"/>
</dbReference>
<dbReference type="InterPro" id="IPR018357">
    <property type="entry name" value="Hexapep_transf_CS"/>
</dbReference>
<evidence type="ECO:0000313" key="6">
    <source>
        <dbReference type="Proteomes" id="UP001465153"/>
    </source>
</evidence>
<dbReference type="InterPro" id="IPR011004">
    <property type="entry name" value="Trimer_LpxA-like_sf"/>
</dbReference>
<keyword evidence="3" id="KW-0677">Repeat</keyword>
<keyword evidence="6" id="KW-1185">Reference proteome</keyword>
<dbReference type="Pfam" id="PF00132">
    <property type="entry name" value="Hexapep"/>
    <property type="match status" value="1"/>
</dbReference>
<sequence>MLRKFVRSYAFKTGKCRSWYIKLCRPDGLEYAEFLKKWGDYYAIGEHCSIPSYANVSDTPYIKMGNNVRLSNCSVFGHDGSVNMLNRAFGRKFDKVAKVEFKDNVFVGHGAIILPGVTIGPNAIVAAGAVVSRDVPEDAIVAGSPAKVVSTVSKYVEKMDKHMETLPWADLIANRKGDFDPELEPTLMKLRVKHFFENEHD</sequence>
<reference evidence="5 6" key="1">
    <citation type="submission" date="2024-04" db="EMBL/GenBank/DDBJ databases">
        <title>Draft genome sequence of Sessilibacter corallicola NBRC 116591.</title>
        <authorList>
            <person name="Miyakawa T."/>
            <person name="Kusuya Y."/>
            <person name="Miura T."/>
        </authorList>
    </citation>
    <scope>NUCLEOTIDE SEQUENCE [LARGE SCALE GENOMIC DNA]</scope>
    <source>
        <strain evidence="5 6">KU-00831-HH</strain>
    </source>
</reference>
<evidence type="ECO:0008006" key="7">
    <source>
        <dbReference type="Google" id="ProtNLM"/>
    </source>
</evidence>
<dbReference type="PANTHER" id="PTHR23416">
    <property type="entry name" value="SIALIC ACID SYNTHASE-RELATED"/>
    <property type="match status" value="1"/>
</dbReference>
<keyword evidence="4" id="KW-0012">Acyltransferase</keyword>
<dbReference type="Gene3D" id="2.160.10.10">
    <property type="entry name" value="Hexapeptide repeat proteins"/>
    <property type="match status" value="1"/>
</dbReference>
<comment type="similarity">
    <text evidence="1">Belongs to the transferase hexapeptide repeat family.</text>
</comment>
<evidence type="ECO:0000256" key="2">
    <source>
        <dbReference type="ARBA" id="ARBA00022679"/>
    </source>
</evidence>